<gene>
    <name evidence="2" type="ORF">Mkiyose1413_41350</name>
    <name evidence="1" type="ORF">SRL2020028_49550</name>
</gene>
<sequence>MDAEQVERLVGGDLKRRAGPGGVFTLAIPLGFALVKLAAHRLHHFGAHIAADSPDEQIFGEFASAGPDHHDTTRQSVIAVAGTRFGGASAMVVM</sequence>
<reference evidence="2" key="1">
    <citation type="submission" date="2022-08" db="EMBL/GenBank/DDBJ databases">
        <title>Mycobacterium kiyosense sp. nov., scotochromogenic slow-glowing species isolated from respiratory specimens.</title>
        <authorList>
            <person name="Fukano H."/>
            <person name="Kazumi Y."/>
            <person name="Sakagami N."/>
            <person name="Ato M."/>
            <person name="Mitarai S."/>
            <person name="Hoshino Y."/>
        </authorList>
    </citation>
    <scope>NUCLEOTIDE SEQUENCE</scope>
    <source>
        <strain evidence="2">1413</strain>
        <strain evidence="1">SRL2020-028</strain>
    </source>
</reference>
<proteinExistence type="predicted"/>
<dbReference type="Proteomes" id="UP001165663">
    <property type="component" value="Unassembled WGS sequence"/>
</dbReference>
<keyword evidence="3" id="KW-1185">Reference proteome</keyword>
<accession>A0A9P3V0Z6</accession>
<comment type="caution">
    <text evidence="2">The sequence shown here is derived from an EMBL/GenBank/DDBJ whole genome shotgun (WGS) entry which is preliminary data.</text>
</comment>
<organism evidence="2 3">
    <name type="scientific">Mycobacterium kiyosense</name>
    <dbReference type="NCBI Taxonomy" id="2871094"/>
    <lineage>
        <taxon>Bacteria</taxon>
        <taxon>Bacillati</taxon>
        <taxon>Actinomycetota</taxon>
        <taxon>Actinomycetes</taxon>
        <taxon>Mycobacteriales</taxon>
        <taxon>Mycobacteriaceae</taxon>
        <taxon>Mycobacterium</taxon>
    </lineage>
</organism>
<protein>
    <submittedName>
        <fullName evidence="2">Uncharacterized protein</fullName>
    </submittedName>
</protein>
<name>A0A9P3V0Z6_9MYCO</name>
<evidence type="ECO:0000313" key="2">
    <source>
        <dbReference type="EMBL" id="GLD32252.1"/>
    </source>
</evidence>
<dbReference type="EMBL" id="BRZI01000039">
    <property type="protein sequence ID" value="GLD32252.1"/>
    <property type="molecule type" value="Genomic_DNA"/>
</dbReference>
<dbReference type="Proteomes" id="UP001064782">
    <property type="component" value="Unassembled WGS sequence"/>
</dbReference>
<dbReference type="EMBL" id="BRXE01000095">
    <property type="protein sequence ID" value="GLB85699.1"/>
    <property type="molecule type" value="Genomic_DNA"/>
</dbReference>
<evidence type="ECO:0000313" key="3">
    <source>
        <dbReference type="Proteomes" id="UP001064782"/>
    </source>
</evidence>
<dbReference type="AlphaFoldDB" id="A0A9P3V0Z6"/>
<evidence type="ECO:0000313" key="1">
    <source>
        <dbReference type="EMBL" id="GLB85699.1"/>
    </source>
</evidence>